<feature type="non-terminal residue" evidence="2">
    <location>
        <position position="1"/>
    </location>
</feature>
<keyword evidence="3" id="KW-1185">Reference proteome</keyword>
<organism evidence="2 3">
    <name type="scientific">Tilletia indica</name>
    <dbReference type="NCBI Taxonomy" id="43049"/>
    <lineage>
        <taxon>Eukaryota</taxon>
        <taxon>Fungi</taxon>
        <taxon>Dikarya</taxon>
        <taxon>Basidiomycota</taxon>
        <taxon>Ustilaginomycotina</taxon>
        <taxon>Exobasidiomycetes</taxon>
        <taxon>Tilletiales</taxon>
        <taxon>Tilletiaceae</taxon>
        <taxon>Tilletia</taxon>
    </lineage>
</organism>
<evidence type="ECO:0000313" key="2">
    <source>
        <dbReference type="EMBL" id="KAE8240534.1"/>
    </source>
</evidence>
<feature type="compositionally biased region" description="Acidic residues" evidence="1">
    <location>
        <begin position="148"/>
        <end position="168"/>
    </location>
</feature>
<dbReference type="PANTHER" id="PTHR46579">
    <property type="entry name" value="F5/8 TYPE C DOMAIN-CONTAINING PROTEIN-RELATED"/>
    <property type="match status" value="1"/>
</dbReference>
<protein>
    <submittedName>
        <fullName evidence="2">Uncharacterized protein</fullName>
    </submittedName>
</protein>
<dbReference type="EMBL" id="LWDF02001060">
    <property type="protein sequence ID" value="KAE8240534.1"/>
    <property type="molecule type" value="Genomic_DNA"/>
</dbReference>
<sequence>RKAYERETGARQSPLNALPYWFSVDRAPVDHMHNVELDLIKRLFHRTLIEGKTLTASQLKRLQNSLLTAQVPPSEQAPDWRLGDPGGGSATAAHWSTLGRRLLVLLLYISWKPIIDSDGSVEFEPPASKAAAAATAEALVAAAAEATGNDEEDPTDDANTDPAEDDDGGSVHASNDKAARRLQARQVLRIVAVLAGAASLASRRALSTDEVADLDMLLRDYGRSTAALFGNKWVIYNTHIMTHIPQHIRRFGPPYHFSAYHFERMNGQLGKVHTNRHRNGEIEATYTKAFLTNARSALLLADSAEEIGLALQNHAPDFRPSQHLRLNQVSVVGRSGRVQLALSRGRSFSLPLKMHTQLYHHIRRTWDDMFPPLLSPSSSRSDGIRVLPNMEQHQSMQYGHLNFSSTGSRVNANKSRTYAAVDARDGALDLFRIESILSHSIHVGTRKHTTLLILGRRARRAQVPAFDAALSDARLQKTLKMFWTHKDSWGDEELLPADQLSSDAAFVHGADLTGVSPGEDQRKSL</sequence>
<evidence type="ECO:0000256" key="1">
    <source>
        <dbReference type="SAM" id="MobiDB-lite"/>
    </source>
</evidence>
<comment type="caution">
    <text evidence="2">The sequence shown here is derived from an EMBL/GenBank/DDBJ whole genome shotgun (WGS) entry which is preliminary data.</text>
</comment>
<accession>A0A8T8SI37</accession>
<proteinExistence type="predicted"/>
<reference evidence="2" key="1">
    <citation type="submission" date="2016-04" db="EMBL/GenBank/DDBJ databases">
        <authorList>
            <person name="Nguyen H.D."/>
            <person name="Samba Siva P."/>
            <person name="Cullis J."/>
            <person name="Levesque C.A."/>
            <person name="Hambleton S."/>
        </authorList>
    </citation>
    <scope>NUCLEOTIDE SEQUENCE</scope>
    <source>
        <strain evidence="2">DAOMC 236416</strain>
    </source>
</reference>
<dbReference type="PANTHER" id="PTHR46579:SF1">
    <property type="entry name" value="F5_8 TYPE C DOMAIN-CONTAINING PROTEIN"/>
    <property type="match status" value="1"/>
</dbReference>
<reference evidence="2" key="2">
    <citation type="journal article" date="2019" name="IMA Fungus">
        <title>Genome sequencing and comparison of five Tilletia species to identify candidate genes for the detection of regulated species infecting wheat.</title>
        <authorList>
            <person name="Nguyen H.D.T."/>
            <person name="Sultana T."/>
            <person name="Kesanakurti P."/>
            <person name="Hambleton S."/>
        </authorList>
    </citation>
    <scope>NUCLEOTIDE SEQUENCE</scope>
    <source>
        <strain evidence="2">DAOMC 236416</strain>
    </source>
</reference>
<feature type="region of interest" description="Disordered" evidence="1">
    <location>
        <begin position="143"/>
        <end position="173"/>
    </location>
</feature>
<dbReference type="AlphaFoldDB" id="A0A8T8SI37"/>
<dbReference type="Proteomes" id="UP000077521">
    <property type="component" value="Unassembled WGS sequence"/>
</dbReference>
<evidence type="ECO:0000313" key="3">
    <source>
        <dbReference type="Proteomes" id="UP000077521"/>
    </source>
</evidence>
<gene>
    <name evidence="2" type="ORF">A4X13_0g7749</name>
</gene>
<name>A0A8T8SI37_9BASI</name>